<evidence type="ECO:0000313" key="12">
    <source>
        <dbReference type="EMBL" id="WNM57188.1"/>
    </source>
</evidence>
<dbReference type="SMART" id="SM00065">
    <property type="entry name" value="GAF"/>
    <property type="match status" value="1"/>
</dbReference>
<evidence type="ECO:0000256" key="1">
    <source>
        <dbReference type="ARBA" id="ARBA00000085"/>
    </source>
</evidence>
<dbReference type="Pfam" id="PF16927">
    <property type="entry name" value="HisKA_7TM"/>
    <property type="match status" value="1"/>
</dbReference>
<evidence type="ECO:0000256" key="6">
    <source>
        <dbReference type="ARBA" id="ARBA00022777"/>
    </source>
</evidence>
<feature type="transmembrane region" description="Helical" evidence="10">
    <location>
        <begin position="138"/>
        <end position="157"/>
    </location>
</feature>
<dbReference type="SMART" id="SM00388">
    <property type="entry name" value="HisKA"/>
    <property type="match status" value="1"/>
</dbReference>
<evidence type="ECO:0000256" key="2">
    <source>
        <dbReference type="ARBA" id="ARBA00012438"/>
    </source>
</evidence>
<feature type="compositionally biased region" description="Low complexity" evidence="9">
    <location>
        <begin position="703"/>
        <end position="720"/>
    </location>
</feature>
<evidence type="ECO:0000256" key="10">
    <source>
        <dbReference type="SAM" id="Phobius"/>
    </source>
</evidence>
<keyword evidence="4" id="KW-0808">Transferase</keyword>
<dbReference type="Proteomes" id="UP001302719">
    <property type="component" value="Chromosome"/>
</dbReference>
<comment type="catalytic activity">
    <reaction evidence="1">
        <text>ATP + protein L-histidine = ADP + protein N-phospho-L-histidine.</text>
        <dbReference type="EC" id="2.7.13.3"/>
    </reaction>
</comment>
<dbReference type="InterPro" id="IPR036097">
    <property type="entry name" value="HisK_dim/P_sf"/>
</dbReference>
<keyword evidence="10" id="KW-0472">Membrane</keyword>
<dbReference type="KEGG" id="nall:PP769_14550"/>
<feature type="transmembrane region" description="Helical" evidence="10">
    <location>
        <begin position="35"/>
        <end position="54"/>
    </location>
</feature>
<keyword evidence="3" id="KW-0597">Phosphoprotein</keyword>
<organism evidence="12 13">
    <name type="scientific">Candidatus Nitrospira allomarina</name>
    <dbReference type="NCBI Taxonomy" id="3020900"/>
    <lineage>
        <taxon>Bacteria</taxon>
        <taxon>Pseudomonadati</taxon>
        <taxon>Nitrospirota</taxon>
        <taxon>Nitrospiria</taxon>
        <taxon>Nitrospirales</taxon>
        <taxon>Nitrospiraceae</taxon>
        <taxon>Nitrospira</taxon>
    </lineage>
</organism>
<evidence type="ECO:0000256" key="3">
    <source>
        <dbReference type="ARBA" id="ARBA00022553"/>
    </source>
</evidence>
<feature type="transmembrane region" description="Helical" evidence="10">
    <location>
        <begin position="199"/>
        <end position="217"/>
    </location>
</feature>
<dbReference type="PROSITE" id="PS50109">
    <property type="entry name" value="HIS_KIN"/>
    <property type="match status" value="1"/>
</dbReference>
<dbReference type="InterPro" id="IPR031621">
    <property type="entry name" value="HisKA_7TM"/>
</dbReference>
<evidence type="ECO:0000256" key="8">
    <source>
        <dbReference type="ARBA" id="ARBA00023012"/>
    </source>
</evidence>
<dbReference type="SUPFAM" id="SSF55874">
    <property type="entry name" value="ATPase domain of HSP90 chaperone/DNA topoisomerase II/histidine kinase"/>
    <property type="match status" value="1"/>
</dbReference>
<feature type="transmembrane region" description="Helical" evidence="10">
    <location>
        <begin position="260"/>
        <end position="280"/>
    </location>
</feature>
<keyword evidence="6" id="KW-0418">Kinase</keyword>
<evidence type="ECO:0000256" key="9">
    <source>
        <dbReference type="SAM" id="MobiDB-lite"/>
    </source>
</evidence>
<dbReference type="PANTHER" id="PTHR43065:SF10">
    <property type="entry name" value="PEROXIDE STRESS-ACTIVATED HISTIDINE KINASE MAK3"/>
    <property type="match status" value="1"/>
</dbReference>
<dbReference type="EMBL" id="CP116967">
    <property type="protein sequence ID" value="WNM57188.1"/>
    <property type="molecule type" value="Genomic_DNA"/>
</dbReference>
<proteinExistence type="predicted"/>
<dbReference type="PANTHER" id="PTHR43065">
    <property type="entry name" value="SENSOR HISTIDINE KINASE"/>
    <property type="match status" value="1"/>
</dbReference>
<dbReference type="InterPro" id="IPR005467">
    <property type="entry name" value="His_kinase_dom"/>
</dbReference>
<evidence type="ECO:0000256" key="4">
    <source>
        <dbReference type="ARBA" id="ARBA00022679"/>
    </source>
</evidence>
<feature type="transmembrane region" description="Helical" evidence="10">
    <location>
        <begin position="229"/>
        <end position="248"/>
    </location>
</feature>
<dbReference type="AlphaFoldDB" id="A0AA96G8M8"/>
<dbReference type="InterPro" id="IPR004358">
    <property type="entry name" value="Sig_transdc_His_kin-like_C"/>
</dbReference>
<dbReference type="SUPFAM" id="SSF47384">
    <property type="entry name" value="Homodimeric domain of signal transducing histidine kinase"/>
    <property type="match status" value="1"/>
</dbReference>
<dbReference type="GO" id="GO:0000155">
    <property type="term" value="F:phosphorelay sensor kinase activity"/>
    <property type="evidence" value="ECO:0007669"/>
    <property type="project" value="InterPro"/>
</dbReference>
<dbReference type="InterPro" id="IPR029016">
    <property type="entry name" value="GAF-like_dom_sf"/>
</dbReference>
<feature type="transmembrane region" description="Helical" evidence="10">
    <location>
        <begin position="169"/>
        <end position="193"/>
    </location>
</feature>
<dbReference type="Gene3D" id="3.30.450.40">
    <property type="match status" value="1"/>
</dbReference>
<sequence>MNFYAFSGLLNGLAATASGLIVYAKNPHSSKHQAYALYCLAAAIWGYGYCAWHLSSTHDLALLFVRLLMAGAIFLPPAYLWHVLTLLDDVEANRWIIRFGWGASLIYFGANFTTYFVADVHHVGDFPFWPKPGPFFHVYLLGFGLSTIYGTWLLYRGARTRTGPERSRFFLLTIGSVIAYLGGMTTFPLWYGIEIPPNGTILLTVYTSVVAYTLLRYRLMDLGTAVERSITGGLLLALVAFPAYPILLLGQSLYFGQINIAYSFVELTVLLILVLGASSLKREAKTLITKSLFKERYNRHETVVHFSKSLLSILELKDLTATIVESICPTLGLQWGVLYLRSSSSQDYRPVSSFGKSTTDLPVLYLHKTPTLLEMWRQGTSCFVIHELELSTINSDSEAVIAQLAHIGTEVCLPLVNKTRLLGFCVFGPNTKSGGGYTTQDLNLLTTLSQEASVALDNALLYEELKRSQSLVRRTDRLRSLETMAGGLAHEIRNPLTSIKAFVDLAPERKDDEQFLVRFSKVVKEDVFRIERLTREILDYAKPIEPFLKEEDLNDIVESCLYTLRIRPSHELIVVETDLAHGLPKVFADRQQLKQVFLNLLFNAVEAMLPEGGVLTVRTRKIGSGVAQGWVQVDIHDTGKGINPEDIDHIFDPFFTTKHLSQEHEGTGLGLAIAHQIIQEHRGSIEVQSVKGGGTTFLVNLPSSPAPTSVSPAQSVSPTSELPNLD</sequence>
<evidence type="ECO:0000256" key="5">
    <source>
        <dbReference type="ARBA" id="ARBA00022741"/>
    </source>
</evidence>
<keyword evidence="7 12" id="KW-0067">ATP-binding</keyword>
<dbReference type="InterPro" id="IPR003661">
    <property type="entry name" value="HisK_dim/P_dom"/>
</dbReference>
<keyword evidence="10" id="KW-1133">Transmembrane helix</keyword>
<feature type="transmembrane region" description="Helical" evidence="10">
    <location>
        <begin position="60"/>
        <end position="84"/>
    </location>
</feature>
<name>A0AA96G8M8_9BACT</name>
<feature type="transmembrane region" description="Helical" evidence="10">
    <location>
        <begin position="6"/>
        <end position="23"/>
    </location>
</feature>
<feature type="region of interest" description="Disordered" evidence="9">
    <location>
        <begin position="703"/>
        <end position="726"/>
    </location>
</feature>
<dbReference type="SMART" id="SM00387">
    <property type="entry name" value="HATPase_c"/>
    <property type="match status" value="1"/>
</dbReference>
<dbReference type="InterPro" id="IPR003594">
    <property type="entry name" value="HATPase_dom"/>
</dbReference>
<feature type="domain" description="Histidine kinase" evidence="11">
    <location>
        <begin position="487"/>
        <end position="705"/>
    </location>
</feature>
<dbReference type="Pfam" id="PF00512">
    <property type="entry name" value="HisKA"/>
    <property type="match status" value="1"/>
</dbReference>
<dbReference type="InterPro" id="IPR036890">
    <property type="entry name" value="HATPase_C_sf"/>
</dbReference>
<dbReference type="Gene3D" id="3.30.565.10">
    <property type="entry name" value="Histidine kinase-like ATPase, C-terminal domain"/>
    <property type="match status" value="1"/>
</dbReference>
<gene>
    <name evidence="12" type="ORF">PP769_14550</name>
</gene>
<keyword evidence="5" id="KW-0547">Nucleotide-binding</keyword>
<keyword evidence="8" id="KW-0902">Two-component regulatory system</keyword>
<keyword evidence="13" id="KW-1185">Reference proteome</keyword>
<dbReference type="Gene3D" id="1.10.287.130">
    <property type="match status" value="1"/>
</dbReference>
<keyword evidence="10" id="KW-0812">Transmembrane</keyword>
<evidence type="ECO:0000259" key="11">
    <source>
        <dbReference type="PROSITE" id="PS50109"/>
    </source>
</evidence>
<dbReference type="Pfam" id="PF02518">
    <property type="entry name" value="HATPase_c"/>
    <property type="match status" value="1"/>
</dbReference>
<dbReference type="PRINTS" id="PR00344">
    <property type="entry name" value="BCTRLSENSOR"/>
</dbReference>
<reference evidence="12 13" key="1">
    <citation type="submission" date="2023-01" db="EMBL/GenBank/DDBJ databases">
        <title>Cultivation and genomic characterization of new, ubiquitous marine nitrite-oxidizing bacteria from the Nitrospirales.</title>
        <authorList>
            <person name="Mueller A.J."/>
            <person name="Daebeler A."/>
            <person name="Herbold C.W."/>
            <person name="Kirkegaard R.H."/>
            <person name="Daims H."/>
        </authorList>
    </citation>
    <scope>NUCLEOTIDE SEQUENCE [LARGE SCALE GENOMIC DNA]</scope>
    <source>
        <strain evidence="12 13">VA</strain>
    </source>
</reference>
<evidence type="ECO:0000313" key="13">
    <source>
        <dbReference type="Proteomes" id="UP001302719"/>
    </source>
</evidence>
<dbReference type="Pfam" id="PF13185">
    <property type="entry name" value="GAF_2"/>
    <property type="match status" value="1"/>
</dbReference>
<feature type="transmembrane region" description="Helical" evidence="10">
    <location>
        <begin position="96"/>
        <end position="118"/>
    </location>
</feature>
<dbReference type="CDD" id="cd00082">
    <property type="entry name" value="HisKA"/>
    <property type="match status" value="1"/>
</dbReference>
<dbReference type="EC" id="2.7.13.3" evidence="2"/>
<accession>A0AA96G8M8</accession>
<protein>
    <recommendedName>
        <fullName evidence="2">histidine kinase</fullName>
        <ecNumber evidence="2">2.7.13.3</ecNumber>
    </recommendedName>
</protein>
<dbReference type="InterPro" id="IPR003018">
    <property type="entry name" value="GAF"/>
</dbReference>
<dbReference type="GO" id="GO:0005524">
    <property type="term" value="F:ATP binding"/>
    <property type="evidence" value="ECO:0007669"/>
    <property type="project" value="UniProtKB-KW"/>
</dbReference>
<dbReference type="RefSeq" id="WP_312641381.1">
    <property type="nucleotide sequence ID" value="NZ_CP116967.1"/>
</dbReference>
<dbReference type="SUPFAM" id="SSF55781">
    <property type="entry name" value="GAF domain-like"/>
    <property type="match status" value="1"/>
</dbReference>
<evidence type="ECO:0000256" key="7">
    <source>
        <dbReference type="ARBA" id="ARBA00022840"/>
    </source>
</evidence>